<dbReference type="PROSITE" id="PS50238">
    <property type="entry name" value="RHOGAP"/>
    <property type="match status" value="1"/>
</dbReference>
<feature type="region of interest" description="Disordered" evidence="2">
    <location>
        <begin position="1"/>
        <end position="29"/>
    </location>
</feature>
<dbReference type="SUPFAM" id="SSF48350">
    <property type="entry name" value="GTPase activation domain, GAP"/>
    <property type="match status" value="1"/>
</dbReference>
<reference evidence="5" key="1">
    <citation type="submission" date="2016-11" db="UniProtKB">
        <authorList>
            <consortium name="WormBaseParasite"/>
        </authorList>
    </citation>
    <scope>IDENTIFICATION</scope>
</reference>
<evidence type="ECO:0000313" key="4">
    <source>
        <dbReference type="Proteomes" id="UP000095283"/>
    </source>
</evidence>
<dbReference type="Pfam" id="PF00620">
    <property type="entry name" value="RhoGAP"/>
    <property type="match status" value="1"/>
</dbReference>
<dbReference type="Pfam" id="PF00611">
    <property type="entry name" value="FCH"/>
    <property type="match status" value="1"/>
</dbReference>
<keyword evidence="1" id="KW-0175">Coiled coil</keyword>
<dbReference type="GO" id="GO:0007165">
    <property type="term" value="P:signal transduction"/>
    <property type="evidence" value="ECO:0007669"/>
    <property type="project" value="InterPro"/>
</dbReference>
<evidence type="ECO:0000259" key="3">
    <source>
        <dbReference type="PROSITE" id="PS50238"/>
    </source>
</evidence>
<dbReference type="PANTHER" id="PTHR14166">
    <property type="entry name" value="SLIT-ROBO RHO GTPASE ACTIVATING PROTEIN"/>
    <property type="match status" value="1"/>
</dbReference>
<dbReference type="InterPro" id="IPR027267">
    <property type="entry name" value="AH/BAR_dom_sf"/>
</dbReference>
<evidence type="ECO:0000256" key="1">
    <source>
        <dbReference type="ARBA" id="ARBA00023054"/>
    </source>
</evidence>
<dbReference type="Proteomes" id="UP000095283">
    <property type="component" value="Unplaced"/>
</dbReference>
<dbReference type="SUPFAM" id="SSF103657">
    <property type="entry name" value="BAR/IMD domain-like"/>
    <property type="match status" value="1"/>
</dbReference>
<dbReference type="Gene3D" id="1.10.555.10">
    <property type="entry name" value="Rho GTPase activation protein"/>
    <property type="match status" value="1"/>
</dbReference>
<dbReference type="AlphaFoldDB" id="A0A1I7XEC1"/>
<feature type="compositionally biased region" description="Basic and acidic residues" evidence="2">
    <location>
        <begin position="1"/>
        <end position="10"/>
    </location>
</feature>
<feature type="compositionally biased region" description="Basic and acidic residues" evidence="2">
    <location>
        <begin position="20"/>
        <end position="29"/>
    </location>
</feature>
<evidence type="ECO:0000313" key="5">
    <source>
        <dbReference type="WBParaSite" id="Hba_15687"/>
    </source>
</evidence>
<evidence type="ECO:0000256" key="2">
    <source>
        <dbReference type="SAM" id="MobiDB-lite"/>
    </source>
</evidence>
<feature type="domain" description="Rho-GAP" evidence="3">
    <location>
        <begin position="85"/>
        <end position="306"/>
    </location>
</feature>
<keyword evidence="4" id="KW-1185">Reference proteome</keyword>
<dbReference type="SMART" id="SM00324">
    <property type="entry name" value="RhoGAP"/>
    <property type="match status" value="1"/>
</dbReference>
<accession>A0A1I7XEC1</accession>
<name>A0A1I7XEC1_HETBA</name>
<sequence>MKAEDKESDNRSSAPPTPSDPKKMSTAKQEKAIMHDFEVHVKEIRAQLTEQIKCIGDRTETQIAVLQEVDDFFRRRGEAEAEYSRQLEKLAKGIMQRHKTEKSRYINYPHFKNFCYFCTFHKNTFFQNTFVQVFRTYCNLGCMYFLTRSFKILFKGEDAFADLSDGSESNSVAGLLKLYLRELREPLFPIFLFDQFTDCAKADSPQEFVRKVLMIINYNYLYLIYVLTSELITKLPLSHILLLRFLFSFLSHLCEFADENMMEPHNMAICFGPTLLPIPEGKDQVFYHNFVNELVRNLILHVNEVFPHDLPGPNYNKYAIADEPDQMGYMDEGDGLSEDEECLRNGILVDQAMLSSTYDMSTTTEIGRDMTSSTLQRGNTPDEPSQPPTIFEEKKFRQTPIWEQERPSSHVSSAPSYASYSSVQSTSQSNASTNQVLFPPGGVRLPVMTSLRDQLHHFRKELNGREDSKVYPMLVLVRLFSKLYKKLD</sequence>
<dbReference type="InterPro" id="IPR051627">
    <property type="entry name" value="SLIT-ROBO_RhoGAP"/>
</dbReference>
<proteinExistence type="predicted"/>
<feature type="region of interest" description="Disordered" evidence="2">
    <location>
        <begin position="369"/>
        <end position="416"/>
    </location>
</feature>
<dbReference type="Gene3D" id="1.20.1270.60">
    <property type="entry name" value="Arfaptin homology (AH) domain/BAR domain"/>
    <property type="match status" value="1"/>
</dbReference>
<dbReference type="InterPro" id="IPR008936">
    <property type="entry name" value="Rho_GTPase_activation_prot"/>
</dbReference>
<dbReference type="WBParaSite" id="Hba_15687">
    <property type="protein sequence ID" value="Hba_15687"/>
    <property type="gene ID" value="Hba_15687"/>
</dbReference>
<protein>
    <submittedName>
        <fullName evidence="5">Rho-GAP domain-containing protein</fullName>
    </submittedName>
</protein>
<dbReference type="InterPro" id="IPR001060">
    <property type="entry name" value="FCH_dom"/>
</dbReference>
<organism evidence="4 5">
    <name type="scientific">Heterorhabditis bacteriophora</name>
    <name type="common">Entomopathogenic nematode worm</name>
    <dbReference type="NCBI Taxonomy" id="37862"/>
    <lineage>
        <taxon>Eukaryota</taxon>
        <taxon>Metazoa</taxon>
        <taxon>Ecdysozoa</taxon>
        <taxon>Nematoda</taxon>
        <taxon>Chromadorea</taxon>
        <taxon>Rhabditida</taxon>
        <taxon>Rhabditina</taxon>
        <taxon>Rhabditomorpha</taxon>
        <taxon>Strongyloidea</taxon>
        <taxon>Heterorhabditidae</taxon>
        <taxon>Heterorhabditis</taxon>
    </lineage>
</organism>
<feature type="compositionally biased region" description="Polar residues" evidence="2">
    <location>
        <begin position="369"/>
        <end position="383"/>
    </location>
</feature>
<dbReference type="InterPro" id="IPR000198">
    <property type="entry name" value="RhoGAP_dom"/>
</dbReference>